<keyword evidence="3 6" id="KW-0812">Transmembrane</keyword>
<dbReference type="AlphaFoldDB" id="A0A1I5FCT1"/>
<feature type="transmembrane region" description="Helical" evidence="6">
    <location>
        <begin position="89"/>
        <end position="112"/>
    </location>
</feature>
<evidence type="ECO:0000256" key="1">
    <source>
        <dbReference type="ARBA" id="ARBA00004141"/>
    </source>
</evidence>
<dbReference type="EMBL" id="FOWE01000004">
    <property type="protein sequence ID" value="SFO21547.1"/>
    <property type="molecule type" value="Genomic_DNA"/>
</dbReference>
<sequence length="152" mass="16254">MPSPSVPGRRAGTAWRTLLREASAFGVMGGACLVLDLAVFQLLYAHLGVGAVASRLASAAVSTTAAYVAHRHWSFASRSRPGVRREYPVFVAVNVVTVTLGLTLVALVRHLLGQESVLVLQATNVVSIGLGTLVRFASYRRWVFPRAPLETA</sequence>
<dbReference type="InterPro" id="IPR051401">
    <property type="entry name" value="GtrA_CellWall_Glycosyl"/>
</dbReference>
<evidence type="ECO:0000256" key="5">
    <source>
        <dbReference type="ARBA" id="ARBA00023136"/>
    </source>
</evidence>
<dbReference type="RefSeq" id="WP_075013435.1">
    <property type="nucleotide sequence ID" value="NZ_FOWE01000004.1"/>
</dbReference>
<dbReference type="GO" id="GO:0005886">
    <property type="term" value="C:plasma membrane"/>
    <property type="evidence" value="ECO:0007669"/>
    <property type="project" value="TreeGrafter"/>
</dbReference>
<organism evidence="8 9">
    <name type="scientific">Geodermatophilus obscurus</name>
    <dbReference type="NCBI Taxonomy" id="1861"/>
    <lineage>
        <taxon>Bacteria</taxon>
        <taxon>Bacillati</taxon>
        <taxon>Actinomycetota</taxon>
        <taxon>Actinomycetes</taxon>
        <taxon>Geodermatophilales</taxon>
        <taxon>Geodermatophilaceae</taxon>
        <taxon>Geodermatophilus</taxon>
    </lineage>
</organism>
<feature type="transmembrane region" description="Helical" evidence="6">
    <location>
        <begin position="21"/>
        <end position="43"/>
    </location>
</feature>
<comment type="subcellular location">
    <subcellularLocation>
        <location evidence="1">Membrane</location>
        <topology evidence="1">Multi-pass membrane protein</topology>
    </subcellularLocation>
</comment>
<protein>
    <submittedName>
        <fullName evidence="8">Putative flippase GtrA (Transmembrane translocase of bactoprenol-linked glucose)</fullName>
    </submittedName>
</protein>
<evidence type="ECO:0000256" key="2">
    <source>
        <dbReference type="ARBA" id="ARBA00009399"/>
    </source>
</evidence>
<dbReference type="PANTHER" id="PTHR38459:SF1">
    <property type="entry name" value="PROPHAGE BACTOPRENOL-LINKED GLUCOSE TRANSLOCASE HOMOLOG"/>
    <property type="match status" value="1"/>
</dbReference>
<keyword evidence="4 6" id="KW-1133">Transmembrane helix</keyword>
<gene>
    <name evidence="8" type="ORF">SAMN05660359_02103</name>
</gene>
<evidence type="ECO:0000313" key="9">
    <source>
        <dbReference type="Proteomes" id="UP000183642"/>
    </source>
</evidence>
<evidence type="ECO:0000256" key="3">
    <source>
        <dbReference type="ARBA" id="ARBA00022692"/>
    </source>
</evidence>
<evidence type="ECO:0000256" key="4">
    <source>
        <dbReference type="ARBA" id="ARBA00022989"/>
    </source>
</evidence>
<feature type="transmembrane region" description="Helical" evidence="6">
    <location>
        <begin position="49"/>
        <end position="69"/>
    </location>
</feature>
<evidence type="ECO:0000256" key="6">
    <source>
        <dbReference type="SAM" id="Phobius"/>
    </source>
</evidence>
<dbReference type="Pfam" id="PF04138">
    <property type="entry name" value="GtrA_DPMS_TM"/>
    <property type="match status" value="1"/>
</dbReference>
<accession>A0A1I5FCT1</accession>
<evidence type="ECO:0000259" key="7">
    <source>
        <dbReference type="Pfam" id="PF04138"/>
    </source>
</evidence>
<dbReference type="PANTHER" id="PTHR38459">
    <property type="entry name" value="PROPHAGE BACTOPRENOL-LINKED GLUCOSE TRANSLOCASE HOMOLOG"/>
    <property type="match status" value="1"/>
</dbReference>
<dbReference type="Proteomes" id="UP000183642">
    <property type="component" value="Unassembled WGS sequence"/>
</dbReference>
<keyword evidence="5 6" id="KW-0472">Membrane</keyword>
<dbReference type="GO" id="GO:0000271">
    <property type="term" value="P:polysaccharide biosynthetic process"/>
    <property type="evidence" value="ECO:0007669"/>
    <property type="project" value="InterPro"/>
</dbReference>
<comment type="similarity">
    <text evidence="2">Belongs to the GtrA family.</text>
</comment>
<name>A0A1I5FCT1_9ACTN</name>
<evidence type="ECO:0000313" key="8">
    <source>
        <dbReference type="EMBL" id="SFO21547.1"/>
    </source>
</evidence>
<feature type="transmembrane region" description="Helical" evidence="6">
    <location>
        <begin position="118"/>
        <end position="137"/>
    </location>
</feature>
<reference evidence="9" key="1">
    <citation type="submission" date="2016-10" db="EMBL/GenBank/DDBJ databases">
        <authorList>
            <person name="Varghese N."/>
            <person name="Submissions S."/>
        </authorList>
    </citation>
    <scope>NUCLEOTIDE SEQUENCE [LARGE SCALE GENOMIC DNA]</scope>
    <source>
        <strain evidence="9">DSM 43161</strain>
    </source>
</reference>
<keyword evidence="9" id="KW-1185">Reference proteome</keyword>
<dbReference type="InterPro" id="IPR007267">
    <property type="entry name" value="GtrA_DPMS_TM"/>
</dbReference>
<proteinExistence type="inferred from homology"/>
<feature type="domain" description="GtrA/DPMS transmembrane" evidence="7">
    <location>
        <begin position="25"/>
        <end position="144"/>
    </location>
</feature>